<reference evidence="2 3" key="1">
    <citation type="submission" date="2020-07" db="EMBL/GenBank/DDBJ databases">
        <authorList>
            <person name="Li M."/>
        </authorList>
    </citation>
    <scope>NUCLEOTIDE SEQUENCE [LARGE SCALE GENOMIC DNA]</scope>
    <source>
        <strain evidence="2 3">DSM 23284</strain>
    </source>
</reference>
<dbReference type="GO" id="GO:0008081">
    <property type="term" value="F:phosphoric diester hydrolase activity"/>
    <property type="evidence" value="ECO:0007669"/>
    <property type="project" value="InterPro"/>
</dbReference>
<feature type="domain" description="GP-PDE" evidence="1">
    <location>
        <begin position="9"/>
        <end position="258"/>
    </location>
</feature>
<evidence type="ECO:0000259" key="1">
    <source>
        <dbReference type="PROSITE" id="PS51704"/>
    </source>
</evidence>
<dbReference type="PROSITE" id="PS51704">
    <property type="entry name" value="GP_PDE"/>
    <property type="match status" value="1"/>
</dbReference>
<dbReference type="SUPFAM" id="SSF51695">
    <property type="entry name" value="PLC-like phosphodiesterases"/>
    <property type="match status" value="1"/>
</dbReference>
<protein>
    <submittedName>
        <fullName evidence="2">Glycerophosphodiester phosphodiesterase</fullName>
    </submittedName>
</protein>
<organism evidence="2 3">
    <name type="scientific">Stappia taiwanensis</name>
    <dbReference type="NCBI Taxonomy" id="992267"/>
    <lineage>
        <taxon>Bacteria</taxon>
        <taxon>Pseudomonadati</taxon>
        <taxon>Pseudomonadota</taxon>
        <taxon>Alphaproteobacteria</taxon>
        <taxon>Hyphomicrobiales</taxon>
        <taxon>Stappiaceae</taxon>
        <taxon>Stappia</taxon>
    </lineage>
</organism>
<dbReference type="InterPro" id="IPR017946">
    <property type="entry name" value="PLC-like_Pdiesterase_TIM-brl"/>
</dbReference>
<gene>
    <name evidence="2" type="ORF">H1W37_03370</name>
</gene>
<dbReference type="Gene3D" id="3.20.20.190">
    <property type="entry name" value="Phosphatidylinositol (PI) phosphodiesterase"/>
    <property type="match status" value="1"/>
</dbReference>
<reference evidence="2 3" key="2">
    <citation type="submission" date="2020-08" db="EMBL/GenBank/DDBJ databases">
        <title>Stappia taiwanensis sp. nov., isolated from a coastal thermal spring.</title>
        <authorList>
            <person name="Kampfer P."/>
        </authorList>
    </citation>
    <scope>NUCLEOTIDE SEQUENCE [LARGE SCALE GENOMIC DNA]</scope>
    <source>
        <strain evidence="2 3">DSM 23284</strain>
    </source>
</reference>
<dbReference type="Proteomes" id="UP000559404">
    <property type="component" value="Unassembled WGS sequence"/>
</dbReference>
<dbReference type="PANTHER" id="PTHR46211:SF1">
    <property type="entry name" value="GLYCEROPHOSPHODIESTER PHOSPHODIESTERASE, CYTOPLASMIC"/>
    <property type="match status" value="1"/>
</dbReference>
<dbReference type="EMBL" id="JACEON010000002">
    <property type="protein sequence ID" value="MBA4610679.1"/>
    <property type="molecule type" value="Genomic_DNA"/>
</dbReference>
<name>A0A838XH11_9HYPH</name>
<keyword evidence="3" id="KW-1185">Reference proteome</keyword>
<dbReference type="GO" id="GO:0006629">
    <property type="term" value="P:lipid metabolic process"/>
    <property type="evidence" value="ECO:0007669"/>
    <property type="project" value="InterPro"/>
</dbReference>
<dbReference type="AlphaFoldDB" id="A0A838XH11"/>
<evidence type="ECO:0000313" key="3">
    <source>
        <dbReference type="Proteomes" id="UP000559404"/>
    </source>
</evidence>
<accession>A0A838XH11</accession>
<dbReference type="Pfam" id="PF03009">
    <property type="entry name" value="GDPD"/>
    <property type="match status" value="1"/>
</dbReference>
<evidence type="ECO:0000313" key="2">
    <source>
        <dbReference type="EMBL" id="MBA4610679.1"/>
    </source>
</evidence>
<dbReference type="RefSeq" id="WP_181758862.1">
    <property type="nucleotide sequence ID" value="NZ_BMCR01000002.1"/>
</dbReference>
<proteinExistence type="predicted"/>
<comment type="caution">
    <text evidence="2">The sequence shown here is derived from an EMBL/GenBank/DDBJ whole genome shotgun (WGS) entry which is preliminary data.</text>
</comment>
<sequence length="258" mass="28770">MRDLSWLTARPIAHRGYHDAARGCIENTPSAVTAALDKSFSIEVDLQESADGQPIVFHDDTLDRLTFDSGPVIARTAAELRAVRMRGTDDPMWLLDDLLALVGGRVGLCIEIKSRFRRTPSRDFIAAIATSLQRYDGPAAVKSFDPDMLALMRQAAPEIPRGALGDGARDLKEWGRASRVERFALRHMLHAPRTRPSFVSYWVKDLPALAPSLLRRLFGLPLITWTVRTPEDRKRAELFADQMVFEGFDPDAQDSAAT</sequence>
<dbReference type="PANTHER" id="PTHR46211">
    <property type="entry name" value="GLYCEROPHOSPHORYL DIESTER PHOSPHODIESTERASE"/>
    <property type="match status" value="1"/>
</dbReference>
<dbReference type="InterPro" id="IPR030395">
    <property type="entry name" value="GP_PDE_dom"/>
</dbReference>